<dbReference type="GO" id="GO:0000166">
    <property type="term" value="F:nucleotide binding"/>
    <property type="evidence" value="ECO:0007669"/>
    <property type="project" value="UniProtKB-KW"/>
</dbReference>
<dbReference type="Gene3D" id="3.40.50.720">
    <property type="entry name" value="NAD(P)-binding Rossmann-like Domain"/>
    <property type="match status" value="2"/>
</dbReference>
<keyword evidence="4 6" id="KW-0560">Oxidoreductase</keyword>
<evidence type="ECO:0000256" key="9">
    <source>
        <dbReference type="PIRSR" id="PIRSR000183-3"/>
    </source>
</evidence>
<dbReference type="PIRSF" id="PIRSF000183">
    <property type="entry name" value="Alanine_dh"/>
    <property type="match status" value="1"/>
</dbReference>
<dbReference type="Pfam" id="PF05222">
    <property type="entry name" value="AlaDh_PNT_N"/>
    <property type="match status" value="1"/>
</dbReference>
<evidence type="ECO:0000256" key="5">
    <source>
        <dbReference type="ARBA" id="ARBA00023027"/>
    </source>
</evidence>
<dbReference type="UniPathway" id="UPA00527">
    <property type="reaction ID" value="UER00585"/>
</dbReference>
<dbReference type="FunFam" id="3.40.50.720:FF:000049">
    <property type="entry name" value="Alanine dehydrogenase"/>
    <property type="match status" value="1"/>
</dbReference>
<feature type="active site" description="Proton donor/acceptor" evidence="7">
    <location>
        <position position="269"/>
    </location>
</feature>
<dbReference type="Proteomes" id="UP000198584">
    <property type="component" value="Unassembled WGS sequence"/>
</dbReference>
<dbReference type="GO" id="GO:0000286">
    <property type="term" value="F:alanine dehydrogenase activity"/>
    <property type="evidence" value="ECO:0007669"/>
    <property type="project" value="UniProtKB-UniRule"/>
</dbReference>
<dbReference type="STRING" id="571932.SAMN05421743_101393"/>
<gene>
    <name evidence="12" type="ORF">SAMN05421743_101393</name>
</gene>
<evidence type="ECO:0000256" key="7">
    <source>
        <dbReference type="PIRSR" id="PIRSR000183-1"/>
    </source>
</evidence>
<accession>A0A1H3WDE9</accession>
<evidence type="ECO:0000256" key="3">
    <source>
        <dbReference type="ARBA" id="ARBA00012897"/>
    </source>
</evidence>
<dbReference type="InterPro" id="IPR008142">
    <property type="entry name" value="AlaDH/PNT_CS1"/>
</dbReference>
<evidence type="ECO:0000256" key="1">
    <source>
        <dbReference type="ARBA" id="ARBA00005206"/>
    </source>
</evidence>
<dbReference type="EMBL" id="FNQR01000001">
    <property type="protein sequence ID" value="SDZ84362.1"/>
    <property type="molecule type" value="Genomic_DNA"/>
</dbReference>
<dbReference type="InterPro" id="IPR007886">
    <property type="entry name" value="AlaDH/PNT_N"/>
</dbReference>
<evidence type="ECO:0000256" key="8">
    <source>
        <dbReference type="PIRSR" id="PIRSR000183-2"/>
    </source>
</evidence>
<evidence type="ECO:0000256" key="6">
    <source>
        <dbReference type="PIRNR" id="PIRNR000183"/>
    </source>
</evidence>
<feature type="binding site" evidence="9">
    <location>
        <position position="133"/>
    </location>
    <ligand>
        <name>NAD(+)</name>
        <dbReference type="ChEBI" id="CHEBI:57540"/>
    </ligand>
</feature>
<dbReference type="PROSITE" id="PS00837">
    <property type="entry name" value="ALADH_PNT_2"/>
    <property type="match status" value="1"/>
</dbReference>
<keyword evidence="9" id="KW-0547">Nucleotide-binding</keyword>
<dbReference type="EC" id="1.4.1.1" evidence="3 6"/>
<dbReference type="PROSITE" id="PS00836">
    <property type="entry name" value="ALADH_PNT_1"/>
    <property type="match status" value="1"/>
</dbReference>
<comment type="pathway">
    <text evidence="1">Amino-acid degradation; L-alanine degradation via dehydrogenase pathway; NH(3) and pyruvate from L-alanine: step 1/1.</text>
</comment>
<dbReference type="GO" id="GO:0042853">
    <property type="term" value="P:L-alanine catabolic process"/>
    <property type="evidence" value="ECO:0007669"/>
    <property type="project" value="UniProtKB-UniPathway"/>
</dbReference>
<dbReference type="SMART" id="SM01003">
    <property type="entry name" value="AlaDh_PNT_N"/>
    <property type="match status" value="1"/>
</dbReference>
<dbReference type="SUPFAM" id="SSF52283">
    <property type="entry name" value="Formate/glycerate dehydrogenase catalytic domain-like"/>
    <property type="match status" value="1"/>
</dbReference>
<feature type="binding site" evidence="9">
    <location>
        <position position="219"/>
    </location>
    <ligand>
        <name>NAD(+)</name>
        <dbReference type="ChEBI" id="CHEBI:57540"/>
    </ligand>
</feature>
<reference evidence="12 13" key="1">
    <citation type="submission" date="2016-10" db="EMBL/GenBank/DDBJ databases">
        <authorList>
            <person name="de Groot N.N."/>
        </authorList>
    </citation>
    <scope>NUCLEOTIDE SEQUENCE [LARGE SCALE GENOMIC DNA]</scope>
    <source>
        <strain evidence="12 13">CCM7597</strain>
    </source>
</reference>
<feature type="active site" description="Proton donor/acceptor" evidence="7">
    <location>
        <position position="96"/>
    </location>
</feature>
<dbReference type="InterPro" id="IPR008143">
    <property type="entry name" value="Ala_DH/PNT_CS2"/>
</dbReference>
<protein>
    <recommendedName>
        <fullName evidence="3 6">Alanine dehydrogenase</fullName>
        <ecNumber evidence="3 6">1.4.1.1</ecNumber>
    </recommendedName>
</protein>
<comment type="similarity">
    <text evidence="2 6">Belongs to the AlaDH/PNT family.</text>
</comment>
<sequence>MIIGIPKEIKNNENRVAITPSGVVNLTKAGHTILIESNAGEGSNFTNEEYKKAGATIIESASDVWAQAEMVMKVKEPLPAEYGYFRKGLILFTYLHLAAEPELTEALLENEVTAIAYETVTANNKLPLLTPMSEVAGRMATQVGAQYLEKSYGGKGILLSGVPGVSRGKVVIIGGGIVGTNAAKIAIGLGAHVTILDLNPDRLRELDDQFGSAIQTLMSNPLNIAEAVKEADLVIGAVLIPGAKAPKLVTEDMVKSMKEGSVIVDVAIDQGGNFETVDHITTHDHPIYEKHGVLHYAVANIPGAVPRTATIALTNVTIPYAIQIATKGVTEAIKNPAIEQGVNTVNGKLTYEAVARDLGYEYIPVQEAFRQLAHA</sequence>
<dbReference type="InterPro" id="IPR036291">
    <property type="entry name" value="NAD(P)-bd_dom_sf"/>
</dbReference>
<dbReference type="OrthoDB" id="9804592at2"/>
<feature type="binding site" evidence="9">
    <location>
        <position position="202"/>
    </location>
    <ligand>
        <name>NAD(+)</name>
        <dbReference type="ChEBI" id="CHEBI:57540"/>
    </ligand>
</feature>
<dbReference type="NCBIfam" id="TIGR00518">
    <property type="entry name" value="alaDH"/>
    <property type="match status" value="1"/>
</dbReference>
<feature type="domain" description="Alanine dehydrogenase/pyridine nucleotide transhydrogenase N-terminal" evidence="11">
    <location>
        <begin position="4"/>
        <end position="136"/>
    </location>
</feature>
<feature type="binding site" evidence="9">
    <location>
        <position position="197"/>
    </location>
    <ligand>
        <name>NAD(+)</name>
        <dbReference type="ChEBI" id="CHEBI:57540"/>
    </ligand>
</feature>
<keyword evidence="5 6" id="KW-0520">NAD</keyword>
<evidence type="ECO:0000313" key="13">
    <source>
        <dbReference type="Proteomes" id="UP000198584"/>
    </source>
</evidence>
<dbReference type="AlphaFoldDB" id="A0A1H3WDE9"/>
<organism evidence="12 13">
    <name type="scientific">Thalassobacillus cyri</name>
    <dbReference type="NCBI Taxonomy" id="571932"/>
    <lineage>
        <taxon>Bacteria</taxon>
        <taxon>Bacillati</taxon>
        <taxon>Bacillota</taxon>
        <taxon>Bacilli</taxon>
        <taxon>Bacillales</taxon>
        <taxon>Bacillaceae</taxon>
        <taxon>Thalassobacillus</taxon>
    </lineage>
</organism>
<evidence type="ECO:0000256" key="2">
    <source>
        <dbReference type="ARBA" id="ARBA00005689"/>
    </source>
</evidence>
<evidence type="ECO:0000259" key="10">
    <source>
        <dbReference type="SMART" id="SM01002"/>
    </source>
</evidence>
<feature type="binding site" evidence="9">
    <location>
        <begin position="266"/>
        <end position="269"/>
    </location>
    <ligand>
        <name>NAD(+)</name>
        <dbReference type="ChEBI" id="CHEBI:57540"/>
    </ligand>
</feature>
<dbReference type="InterPro" id="IPR007698">
    <property type="entry name" value="AlaDH/PNT_NAD(H)-bd"/>
</dbReference>
<dbReference type="RefSeq" id="WP_093041703.1">
    <property type="nucleotide sequence ID" value="NZ_FNQR01000001.1"/>
</dbReference>
<keyword evidence="13" id="KW-1185">Reference proteome</keyword>
<feature type="domain" description="Alanine dehydrogenase/pyridine nucleotide transhydrogenase NAD(H)-binding" evidence="10">
    <location>
        <begin position="148"/>
        <end position="297"/>
    </location>
</feature>
<name>A0A1H3WDE9_9BACI</name>
<dbReference type="SMART" id="SM01002">
    <property type="entry name" value="AlaDh_PNT_C"/>
    <property type="match status" value="1"/>
</dbReference>
<dbReference type="CDD" id="cd05305">
    <property type="entry name" value="L-AlaDH"/>
    <property type="match status" value="1"/>
</dbReference>
<dbReference type="InterPro" id="IPR008141">
    <property type="entry name" value="Ala_DH"/>
</dbReference>
<proteinExistence type="inferred from homology"/>
<evidence type="ECO:0000259" key="11">
    <source>
        <dbReference type="SMART" id="SM01003"/>
    </source>
</evidence>
<evidence type="ECO:0000256" key="4">
    <source>
        <dbReference type="ARBA" id="ARBA00023002"/>
    </source>
</evidence>
<dbReference type="SUPFAM" id="SSF51735">
    <property type="entry name" value="NAD(P)-binding Rossmann-fold domains"/>
    <property type="match status" value="1"/>
</dbReference>
<feature type="binding site" evidence="8">
    <location>
        <position position="15"/>
    </location>
    <ligand>
        <name>substrate</name>
    </ligand>
</feature>
<dbReference type="Pfam" id="PF01262">
    <property type="entry name" value="AlaDh_PNT_C"/>
    <property type="match status" value="1"/>
</dbReference>
<comment type="catalytic activity">
    <reaction evidence="6">
        <text>L-alanine + NAD(+) + H2O = pyruvate + NH4(+) + NADH + H(+)</text>
        <dbReference type="Rhea" id="RHEA:18405"/>
        <dbReference type="ChEBI" id="CHEBI:15361"/>
        <dbReference type="ChEBI" id="CHEBI:15377"/>
        <dbReference type="ChEBI" id="CHEBI:15378"/>
        <dbReference type="ChEBI" id="CHEBI:28938"/>
        <dbReference type="ChEBI" id="CHEBI:57540"/>
        <dbReference type="ChEBI" id="CHEBI:57945"/>
        <dbReference type="ChEBI" id="CHEBI:57972"/>
        <dbReference type="EC" id="1.4.1.1"/>
    </reaction>
</comment>
<feature type="binding site" evidence="9">
    <location>
        <begin position="238"/>
        <end position="239"/>
    </location>
    <ligand>
        <name>NAD(+)</name>
        <dbReference type="ChEBI" id="CHEBI:57540"/>
    </ligand>
</feature>
<dbReference type="PANTHER" id="PTHR42795">
    <property type="entry name" value="ALANINE DEHYDROGENASE"/>
    <property type="match status" value="1"/>
</dbReference>
<evidence type="ECO:0000313" key="12">
    <source>
        <dbReference type="EMBL" id="SDZ84362.1"/>
    </source>
</evidence>
<feature type="binding site" evidence="8">
    <location>
        <position position="75"/>
    </location>
    <ligand>
        <name>substrate</name>
    </ligand>
</feature>
<dbReference type="GO" id="GO:0005886">
    <property type="term" value="C:plasma membrane"/>
    <property type="evidence" value="ECO:0007669"/>
    <property type="project" value="TreeGrafter"/>
</dbReference>
<dbReference type="PANTHER" id="PTHR42795:SF1">
    <property type="entry name" value="ALANINE DEHYDROGENASE"/>
    <property type="match status" value="1"/>
</dbReference>